<proteinExistence type="predicted"/>
<dbReference type="AlphaFoldDB" id="Q0UUJ7"/>
<feature type="compositionally biased region" description="Polar residues" evidence="1">
    <location>
        <begin position="57"/>
        <end position="69"/>
    </location>
</feature>
<dbReference type="InParanoid" id="Q0UUJ7"/>
<gene>
    <name evidence="2" type="ORF">SNOG_04567</name>
</gene>
<reference evidence="3" key="1">
    <citation type="journal article" date="2007" name="Plant Cell">
        <title>Dothideomycete-plant interactions illuminated by genome sequencing and EST analysis of the wheat pathogen Stagonospora nodorum.</title>
        <authorList>
            <person name="Hane J.K."/>
            <person name="Lowe R.G."/>
            <person name="Solomon P.S."/>
            <person name="Tan K.C."/>
            <person name="Schoch C.L."/>
            <person name="Spatafora J.W."/>
            <person name="Crous P.W."/>
            <person name="Kodira C."/>
            <person name="Birren B.W."/>
            <person name="Galagan J.E."/>
            <person name="Torriani S.F."/>
            <person name="McDonald B.A."/>
            <person name="Oliver R.P."/>
        </authorList>
    </citation>
    <scope>NUCLEOTIDE SEQUENCE [LARGE SCALE GENOMIC DNA]</scope>
    <source>
        <strain evidence="3">SN15 / ATCC MYA-4574 / FGSC 10173</strain>
    </source>
</reference>
<feature type="region of interest" description="Disordered" evidence="1">
    <location>
        <begin position="29"/>
        <end position="75"/>
    </location>
</feature>
<dbReference type="EMBL" id="CH445330">
    <property type="protein sequence ID" value="EAT88327.1"/>
    <property type="molecule type" value="Genomic_DNA"/>
</dbReference>
<evidence type="ECO:0000313" key="2">
    <source>
        <dbReference type="EMBL" id="EAT88327.1"/>
    </source>
</evidence>
<feature type="compositionally biased region" description="Basic and acidic residues" evidence="1">
    <location>
        <begin position="31"/>
        <end position="56"/>
    </location>
</feature>
<dbReference type="GeneID" id="5971850"/>
<dbReference type="Proteomes" id="UP000001055">
    <property type="component" value="Unassembled WGS sequence"/>
</dbReference>
<name>Q0UUJ7_PHANO</name>
<protein>
    <submittedName>
        <fullName evidence="2">Uncharacterized protein</fullName>
    </submittedName>
</protein>
<evidence type="ECO:0000313" key="3">
    <source>
        <dbReference type="Proteomes" id="UP000001055"/>
    </source>
</evidence>
<accession>Q0UUJ7</accession>
<dbReference type="RefSeq" id="XP_001794982.1">
    <property type="nucleotide sequence ID" value="XM_001794930.1"/>
</dbReference>
<organism evidence="2 3">
    <name type="scientific">Phaeosphaeria nodorum (strain SN15 / ATCC MYA-4574 / FGSC 10173)</name>
    <name type="common">Glume blotch fungus</name>
    <name type="synonym">Parastagonospora nodorum</name>
    <dbReference type="NCBI Taxonomy" id="321614"/>
    <lineage>
        <taxon>Eukaryota</taxon>
        <taxon>Fungi</taxon>
        <taxon>Dikarya</taxon>
        <taxon>Ascomycota</taxon>
        <taxon>Pezizomycotina</taxon>
        <taxon>Dothideomycetes</taxon>
        <taxon>Pleosporomycetidae</taxon>
        <taxon>Pleosporales</taxon>
        <taxon>Pleosporineae</taxon>
        <taxon>Phaeosphaeriaceae</taxon>
        <taxon>Parastagonospora</taxon>
    </lineage>
</organism>
<evidence type="ECO:0000256" key="1">
    <source>
        <dbReference type="SAM" id="MobiDB-lite"/>
    </source>
</evidence>
<dbReference type="KEGG" id="pno:SNOG_04567"/>
<sequence length="75" mass="8734">MADGDFRPDKKPLPRMFVAARPEWRAPIWHGKREEDFDESRRKSMKDDAAETKNEFNSDVNRAASTKAWSINPAR</sequence>